<sequence>MPVTTQVARVKVRGPLVEYRDGFEAELQRLSYLPASMVNQFHLLAHFSYWLEAEGLALEDLTVEQVDAFLDERRRTRTALFSHKAMRPLLGWLAATGVIAEAVAMGALPPEDPAVLVRFEQYLLRERRIGASTTMAYVVRVRRFLATYVPAGGFTALGGAEVTRALLDEGAGRAPASVKKFGYALRSFLRFCFITGELDRDLTGATLVIRNPLPSLLPVGASAAHIETLLTSCDRGTAAGRREYAVVMLLTRLGLRAGEVAGMQLEDIRWHSGEVLIRGKGAKDAYLPLPAEVGEAVVDYLLHSRAADDEVREVFCALRAPRHRLGSSAIWLIVTRACTRAGLQPFGPHQLRHGLAEAMVAAEVPLAGIGQVLRHEDPATTANYARVDVVRLRQLAQPWPGGGELS</sequence>
<keyword evidence="2" id="KW-1185">Reference proteome</keyword>
<name>A0A4Y8KID6_9MICO</name>
<evidence type="ECO:0000313" key="2">
    <source>
        <dbReference type="Proteomes" id="UP000298218"/>
    </source>
</evidence>
<dbReference type="SUPFAM" id="SSF56349">
    <property type="entry name" value="DNA breaking-rejoining enzymes"/>
    <property type="match status" value="1"/>
</dbReference>
<dbReference type="PANTHER" id="PTHR30349">
    <property type="entry name" value="PHAGE INTEGRASE-RELATED"/>
    <property type="match status" value="1"/>
</dbReference>
<dbReference type="OrthoDB" id="67979at2"/>
<comment type="caution">
    <text evidence="1">The sequence shown here is derived from an EMBL/GenBank/DDBJ whole genome shotgun (WGS) entry which is preliminary data.</text>
</comment>
<dbReference type="InterPro" id="IPR011010">
    <property type="entry name" value="DNA_brk_join_enz"/>
</dbReference>
<dbReference type="AlphaFoldDB" id="A0A4Y8KID6"/>
<dbReference type="Pfam" id="PF00589">
    <property type="entry name" value="Phage_integrase"/>
    <property type="match status" value="1"/>
</dbReference>
<reference evidence="1 2" key="1">
    <citation type="submission" date="2019-03" db="EMBL/GenBank/DDBJ databases">
        <title>Genomics of glacier-inhabiting Cryobacterium strains.</title>
        <authorList>
            <person name="Liu Q."/>
            <person name="Xin Y.-H."/>
        </authorList>
    </citation>
    <scope>NUCLEOTIDE SEQUENCE [LARGE SCALE GENOMIC DNA]</scope>
    <source>
        <strain evidence="1 2">CGMCC 1.4292</strain>
    </source>
</reference>
<dbReference type="GO" id="GO:0006310">
    <property type="term" value="P:DNA recombination"/>
    <property type="evidence" value="ECO:0007669"/>
    <property type="project" value="InterPro"/>
</dbReference>
<dbReference type="InterPro" id="IPR013762">
    <property type="entry name" value="Integrase-like_cat_sf"/>
</dbReference>
<dbReference type="Proteomes" id="UP000298218">
    <property type="component" value="Unassembled WGS sequence"/>
</dbReference>
<dbReference type="EMBL" id="SOHQ01000045">
    <property type="protein sequence ID" value="TFD75192.1"/>
    <property type="molecule type" value="Genomic_DNA"/>
</dbReference>
<dbReference type="PANTHER" id="PTHR30349:SF90">
    <property type="entry name" value="TYROSINE RECOMBINASE XERD"/>
    <property type="match status" value="1"/>
</dbReference>
<dbReference type="Gene3D" id="1.10.443.10">
    <property type="entry name" value="Intergrase catalytic core"/>
    <property type="match status" value="1"/>
</dbReference>
<dbReference type="GO" id="GO:0003677">
    <property type="term" value="F:DNA binding"/>
    <property type="evidence" value="ECO:0007669"/>
    <property type="project" value="InterPro"/>
</dbReference>
<gene>
    <name evidence="1" type="ORF">E3T53_16480</name>
</gene>
<dbReference type="InterPro" id="IPR050090">
    <property type="entry name" value="Tyrosine_recombinase_XerCD"/>
</dbReference>
<accession>A0A4Y8KID6</accession>
<proteinExistence type="predicted"/>
<organism evidence="1 2">
    <name type="scientific">Cryobacterium psychrophilum</name>
    <dbReference type="NCBI Taxonomy" id="41988"/>
    <lineage>
        <taxon>Bacteria</taxon>
        <taxon>Bacillati</taxon>
        <taxon>Actinomycetota</taxon>
        <taxon>Actinomycetes</taxon>
        <taxon>Micrococcales</taxon>
        <taxon>Microbacteriaceae</taxon>
        <taxon>Cryobacterium</taxon>
    </lineage>
</organism>
<dbReference type="InterPro" id="IPR002104">
    <property type="entry name" value="Integrase_catalytic"/>
</dbReference>
<protein>
    <submittedName>
        <fullName evidence="1">Uncharacterized protein</fullName>
    </submittedName>
</protein>
<dbReference type="PROSITE" id="PS51898">
    <property type="entry name" value="TYR_RECOMBINASE"/>
    <property type="match status" value="1"/>
</dbReference>
<dbReference type="GO" id="GO:0015074">
    <property type="term" value="P:DNA integration"/>
    <property type="evidence" value="ECO:0007669"/>
    <property type="project" value="InterPro"/>
</dbReference>
<evidence type="ECO:0000313" key="1">
    <source>
        <dbReference type="EMBL" id="TFD75192.1"/>
    </source>
</evidence>
<dbReference type="RefSeq" id="WP_134174894.1">
    <property type="nucleotide sequence ID" value="NZ_SODI01000001.1"/>
</dbReference>